<dbReference type="Pfam" id="PF20016">
    <property type="entry name" value="ThsA_Macro"/>
    <property type="match status" value="1"/>
</dbReference>
<keyword evidence="1" id="KW-0812">Transmembrane</keyword>
<reference evidence="3" key="1">
    <citation type="submission" date="2016-11" db="EMBL/GenBank/DDBJ databases">
        <authorList>
            <person name="Jaros S."/>
            <person name="Januszkiewicz K."/>
            <person name="Wedrychowicz H."/>
        </authorList>
    </citation>
    <scope>NUCLEOTIDE SEQUENCE [LARGE SCALE GENOMIC DNA]</scope>
    <source>
        <strain evidence="3">Y48</strain>
    </source>
</reference>
<organism evidence="3 4">
    <name type="scientific">Nocardia mangyaensis</name>
    <dbReference type="NCBI Taxonomy" id="2213200"/>
    <lineage>
        <taxon>Bacteria</taxon>
        <taxon>Bacillati</taxon>
        <taxon>Actinomycetota</taxon>
        <taxon>Actinomycetes</taxon>
        <taxon>Mycobacteriales</taxon>
        <taxon>Nocardiaceae</taxon>
        <taxon>Nocardia</taxon>
    </lineage>
</organism>
<gene>
    <name evidence="3" type="ORF">BOX37_07785</name>
</gene>
<feature type="transmembrane region" description="Helical" evidence="1">
    <location>
        <begin position="47"/>
        <end position="65"/>
    </location>
</feature>
<protein>
    <recommendedName>
        <fullName evidence="2">Thoeris protein ThsA Macro domain-containing protein</fullName>
    </recommendedName>
</protein>
<dbReference type="InterPro" id="IPR045535">
    <property type="entry name" value="ThsA_Macro"/>
</dbReference>
<sequence length="286" mass="31569">MIRRYFAQARHLRFWKQFGQRVFAAVGLMAVSLGLWALFYPDLFKKKWWVVAVVAVVALTWALVVERPRLPQKRYSSNATIRLVVGDLFDQTDGSLLIGMTSTFDTSVTGGIIAPNSVQAHFLNRIYAGSEVRLDMALDSALSGIAPAANSPINKPGKQVVYPIGTVATLSATNAQKYFCVAYTDMDVHNVAQGSIRGVLDSLDAVWDACDRHSNGAPVCVPLIGQGQSRISELTGEVSARLIAFSFVLRTRRHRFSRELRIVVTQTTADNINMAEFQAFLTSLEQ</sequence>
<keyword evidence="1" id="KW-1133">Transmembrane helix</keyword>
<evidence type="ECO:0000313" key="3">
    <source>
        <dbReference type="EMBL" id="APE33886.1"/>
    </source>
</evidence>
<keyword evidence="1" id="KW-0472">Membrane</keyword>
<dbReference type="RefSeq" id="WP_071927069.1">
    <property type="nucleotide sequence ID" value="NZ_CP018082.1"/>
</dbReference>
<name>A0A1J0VPE0_9NOCA</name>
<proteinExistence type="predicted"/>
<dbReference type="EMBL" id="CP018082">
    <property type="protein sequence ID" value="APE33886.1"/>
    <property type="molecule type" value="Genomic_DNA"/>
</dbReference>
<dbReference type="AlphaFoldDB" id="A0A1J0VPE0"/>
<accession>A0A1J0VPE0</accession>
<feature type="transmembrane region" description="Helical" evidence="1">
    <location>
        <begin position="21"/>
        <end position="41"/>
    </location>
</feature>
<evidence type="ECO:0000313" key="4">
    <source>
        <dbReference type="Proteomes" id="UP000183810"/>
    </source>
</evidence>
<evidence type="ECO:0000256" key="1">
    <source>
        <dbReference type="SAM" id="Phobius"/>
    </source>
</evidence>
<dbReference type="Proteomes" id="UP000183810">
    <property type="component" value="Chromosome"/>
</dbReference>
<keyword evidence="4" id="KW-1185">Reference proteome</keyword>
<feature type="domain" description="Thoeris protein ThsA Macro" evidence="2">
    <location>
        <begin position="81"/>
        <end position="264"/>
    </location>
</feature>
<evidence type="ECO:0000259" key="2">
    <source>
        <dbReference type="Pfam" id="PF20016"/>
    </source>
</evidence>
<dbReference type="KEGG" id="nsl:BOX37_07785"/>